<reference evidence="1 2" key="1">
    <citation type="submission" date="2015-03" db="EMBL/GenBank/DDBJ databases">
        <authorList>
            <consortium name="Pathogen Informatics"/>
        </authorList>
    </citation>
    <scope>NUCLEOTIDE SEQUENCE [LARGE SCALE GENOMIC DNA]</scope>
    <source>
        <strain evidence="1 2">Bir 187</strain>
    </source>
</reference>
<evidence type="ECO:0000313" key="2">
    <source>
        <dbReference type="Proteomes" id="UP000049023"/>
    </source>
</evidence>
<organism evidence="1 2">
    <name type="scientific">Mycobacterium tuberculosis</name>
    <dbReference type="NCBI Taxonomy" id="1773"/>
    <lineage>
        <taxon>Bacteria</taxon>
        <taxon>Bacillati</taxon>
        <taxon>Actinomycetota</taxon>
        <taxon>Actinomycetes</taxon>
        <taxon>Mycobacteriales</taxon>
        <taxon>Mycobacteriaceae</taxon>
        <taxon>Mycobacterium</taxon>
        <taxon>Mycobacterium tuberculosis complex</taxon>
    </lineage>
</organism>
<dbReference type="EMBL" id="CNFU01000695">
    <property type="protein sequence ID" value="CKS34398.1"/>
    <property type="molecule type" value="Genomic_DNA"/>
</dbReference>
<gene>
    <name evidence="1" type="ORF">ERS027661_02942</name>
</gene>
<protein>
    <submittedName>
        <fullName evidence="1">Uncharacterized protein</fullName>
    </submittedName>
</protein>
<name>A0A655A8L7_MYCTX</name>
<evidence type="ECO:0000313" key="1">
    <source>
        <dbReference type="EMBL" id="CKS34398.1"/>
    </source>
</evidence>
<dbReference type="Proteomes" id="UP000049023">
    <property type="component" value="Unassembled WGS sequence"/>
</dbReference>
<proteinExistence type="predicted"/>
<accession>A0A655A8L7</accession>
<dbReference type="AlphaFoldDB" id="A0A655A8L7"/>
<dbReference type="RefSeq" id="WP_015456347.1">
    <property type="nucleotide sequence ID" value="NZ_CORD01000012.1"/>
</dbReference>
<sequence length="52" mass="5525">MEDDGGGGRDGWRISWMPGVVVVVLGGDTVGGDRLAARILVPLTEVSQCRDR</sequence>